<feature type="transmembrane region" description="Helical" evidence="1">
    <location>
        <begin position="92"/>
        <end position="114"/>
    </location>
</feature>
<keyword evidence="1" id="KW-0472">Membrane</keyword>
<proteinExistence type="predicted"/>
<keyword evidence="1" id="KW-0812">Transmembrane</keyword>
<comment type="caution">
    <text evidence="2">The sequence shown here is derived from an EMBL/GenBank/DDBJ whole genome shotgun (WGS) entry which is preliminary data.</text>
</comment>
<protein>
    <submittedName>
        <fullName evidence="2">Uncharacterized protein</fullName>
    </submittedName>
</protein>
<dbReference type="AlphaFoldDB" id="A0AA91FCG7"/>
<reference evidence="2 3" key="1">
    <citation type="submission" date="2016-05" db="EMBL/GenBank/DDBJ databases">
        <authorList>
            <person name="Ramsay J.P."/>
        </authorList>
    </citation>
    <scope>NUCLEOTIDE SEQUENCE [LARGE SCALE GENOMIC DNA]</scope>
    <source>
        <strain evidence="2 3">NZP2042</strain>
    </source>
</reference>
<evidence type="ECO:0000313" key="2">
    <source>
        <dbReference type="EMBL" id="OBQ72477.1"/>
    </source>
</evidence>
<keyword evidence="1" id="KW-1133">Transmembrane helix</keyword>
<accession>A0AA91FCG7</accession>
<feature type="transmembrane region" description="Helical" evidence="1">
    <location>
        <begin position="27"/>
        <end position="49"/>
    </location>
</feature>
<dbReference type="EMBL" id="LYTK01000001">
    <property type="protein sequence ID" value="OBQ72477.1"/>
    <property type="molecule type" value="Genomic_DNA"/>
</dbReference>
<gene>
    <name evidence="2" type="ORF">A8145_06650</name>
</gene>
<evidence type="ECO:0000256" key="1">
    <source>
        <dbReference type="SAM" id="Phobius"/>
    </source>
</evidence>
<feature type="transmembrane region" description="Helical" evidence="1">
    <location>
        <begin position="126"/>
        <end position="148"/>
    </location>
</feature>
<evidence type="ECO:0000313" key="3">
    <source>
        <dbReference type="Proteomes" id="UP000093737"/>
    </source>
</evidence>
<dbReference type="Proteomes" id="UP000093737">
    <property type="component" value="Unassembled WGS sequence"/>
</dbReference>
<feature type="transmembrane region" description="Helical" evidence="1">
    <location>
        <begin position="61"/>
        <end position="80"/>
    </location>
</feature>
<sequence>MTPPVQLATSNRALARFRHATPTPRTALLGALLWAATMGASALVNLSLLDSWVTPDKIRKVSLLFAGGGALAFPVGLFAARLVSLGRGWEVAFAAAMVCLAVVTIGLTAGLYALQYRSYYAEWHAPVFTLTWGLQFAFTMAVALYQFVVLGIRLYFPLGFIALFAASLWFARQRR</sequence>
<feature type="transmembrane region" description="Helical" evidence="1">
    <location>
        <begin position="154"/>
        <end position="171"/>
    </location>
</feature>
<name>A0AA91FCG7_RHILI</name>
<organism evidence="2 3">
    <name type="scientific">Rhizobium loti</name>
    <name type="common">Mesorhizobium loti</name>
    <dbReference type="NCBI Taxonomy" id="381"/>
    <lineage>
        <taxon>Bacteria</taxon>
        <taxon>Pseudomonadati</taxon>
        <taxon>Pseudomonadota</taxon>
        <taxon>Alphaproteobacteria</taxon>
        <taxon>Hyphomicrobiales</taxon>
        <taxon>Phyllobacteriaceae</taxon>
        <taxon>Mesorhizobium</taxon>
    </lineage>
</organism>